<feature type="domain" description="N-acetyltransferase" evidence="1">
    <location>
        <begin position="51"/>
        <end position="212"/>
    </location>
</feature>
<dbReference type="Proteomes" id="UP001201161">
    <property type="component" value="Unassembled WGS sequence"/>
</dbReference>
<dbReference type="RefSeq" id="WP_236402214.1">
    <property type="nucleotide sequence ID" value="NZ_JAKJHZ010000007.1"/>
</dbReference>
<protein>
    <submittedName>
        <fullName evidence="2">GNAT family N-acetyltransferase</fullName>
    </submittedName>
</protein>
<dbReference type="EMBL" id="JAKJHZ010000007">
    <property type="protein sequence ID" value="MCF6378340.1"/>
    <property type="molecule type" value="Genomic_DNA"/>
</dbReference>
<evidence type="ECO:0000313" key="3">
    <source>
        <dbReference type="Proteomes" id="UP001201161"/>
    </source>
</evidence>
<keyword evidence="3" id="KW-1185">Reference proteome</keyword>
<sequence length="220" mass="24973">MAGLDELLLPMTAYDRLRFGGPTSRERWVDRMRAEYLTPVPPDLPLRTERLVLRPWQPGDEAAFAEAWADEDYASLLLTRTMNAAEVADMVRRRMDPGDGRFVGLVVEHDGEPVGDTILILQGTGLSEGEIGWTMIPRHAGRGFATEAANAVLQMGFEHYGLRRIVANLDARNDRSAALCERLGMRREVHRLGDFWSKGRWTDSYEYALLRDEWLATRGR</sequence>
<dbReference type="PANTHER" id="PTHR43792:SF1">
    <property type="entry name" value="N-ACETYLTRANSFERASE DOMAIN-CONTAINING PROTEIN"/>
    <property type="match status" value="1"/>
</dbReference>
<evidence type="ECO:0000313" key="2">
    <source>
        <dbReference type="EMBL" id="MCF6378340.1"/>
    </source>
</evidence>
<dbReference type="InterPro" id="IPR051531">
    <property type="entry name" value="N-acetyltransferase"/>
</dbReference>
<accession>A0ABS9HAX9</accession>
<name>A0ABS9HAX9_9ACTN</name>
<organism evidence="2 3">
    <name type="scientific">Nocardioides potassii</name>
    <dbReference type="NCBI Taxonomy" id="2911371"/>
    <lineage>
        <taxon>Bacteria</taxon>
        <taxon>Bacillati</taxon>
        <taxon>Actinomycetota</taxon>
        <taxon>Actinomycetes</taxon>
        <taxon>Propionibacteriales</taxon>
        <taxon>Nocardioidaceae</taxon>
        <taxon>Nocardioides</taxon>
    </lineage>
</organism>
<dbReference type="InterPro" id="IPR016181">
    <property type="entry name" value="Acyl_CoA_acyltransferase"/>
</dbReference>
<proteinExistence type="predicted"/>
<reference evidence="2 3" key="1">
    <citation type="submission" date="2022-01" db="EMBL/GenBank/DDBJ databases">
        <title>Nocardioides sp. nov., an actinomycete isolated from mining soil.</title>
        <authorList>
            <person name="Liu L."/>
        </authorList>
    </citation>
    <scope>NUCLEOTIDE SEQUENCE [LARGE SCALE GENOMIC DNA]</scope>
    <source>
        <strain evidence="2 3">KLBMP 9356</strain>
    </source>
</reference>
<comment type="caution">
    <text evidence="2">The sequence shown here is derived from an EMBL/GenBank/DDBJ whole genome shotgun (WGS) entry which is preliminary data.</text>
</comment>
<dbReference type="SUPFAM" id="SSF55729">
    <property type="entry name" value="Acyl-CoA N-acyltransferases (Nat)"/>
    <property type="match status" value="1"/>
</dbReference>
<gene>
    <name evidence="2" type="ORF">L2K70_12065</name>
</gene>
<dbReference type="PROSITE" id="PS51186">
    <property type="entry name" value="GNAT"/>
    <property type="match status" value="1"/>
</dbReference>
<dbReference type="InterPro" id="IPR000182">
    <property type="entry name" value="GNAT_dom"/>
</dbReference>
<evidence type="ECO:0000259" key="1">
    <source>
        <dbReference type="PROSITE" id="PS51186"/>
    </source>
</evidence>
<dbReference type="Gene3D" id="3.40.630.30">
    <property type="match status" value="1"/>
</dbReference>
<dbReference type="PANTHER" id="PTHR43792">
    <property type="entry name" value="GNAT FAMILY, PUTATIVE (AFU_ORTHOLOGUE AFUA_3G00765)-RELATED-RELATED"/>
    <property type="match status" value="1"/>
</dbReference>
<dbReference type="Pfam" id="PF13302">
    <property type="entry name" value="Acetyltransf_3"/>
    <property type="match status" value="1"/>
</dbReference>